<evidence type="ECO:0000256" key="5">
    <source>
        <dbReference type="ARBA" id="ARBA00023136"/>
    </source>
</evidence>
<keyword evidence="3 7" id="KW-0812">Transmembrane</keyword>
<proteinExistence type="inferred from homology"/>
<evidence type="ECO:0000256" key="3">
    <source>
        <dbReference type="ARBA" id="ARBA00022692"/>
    </source>
</evidence>
<organism evidence="9 10">
    <name type="scientific">Microbacterium schleiferi</name>
    <dbReference type="NCBI Taxonomy" id="69362"/>
    <lineage>
        <taxon>Bacteria</taxon>
        <taxon>Bacillati</taxon>
        <taxon>Actinomycetota</taxon>
        <taxon>Actinomycetes</taxon>
        <taxon>Micrococcales</taxon>
        <taxon>Microbacteriaceae</taxon>
        <taxon>Microbacterium</taxon>
    </lineage>
</organism>
<evidence type="ECO:0000256" key="7">
    <source>
        <dbReference type="SAM" id="Phobius"/>
    </source>
</evidence>
<feature type="transmembrane region" description="Helical" evidence="7">
    <location>
        <begin position="329"/>
        <end position="355"/>
    </location>
</feature>
<dbReference type="PANTHER" id="PTHR30572:SF4">
    <property type="entry name" value="ABC TRANSPORTER PERMEASE YTRF"/>
    <property type="match status" value="1"/>
</dbReference>
<protein>
    <submittedName>
        <fullName evidence="9">FtsX-like permease family protein</fullName>
    </submittedName>
</protein>
<evidence type="ECO:0000256" key="1">
    <source>
        <dbReference type="ARBA" id="ARBA00004651"/>
    </source>
</evidence>
<accession>A0ABU7VAK5</accession>
<name>A0ABU7VAK5_9MICO</name>
<evidence type="ECO:0000256" key="6">
    <source>
        <dbReference type="ARBA" id="ARBA00038076"/>
    </source>
</evidence>
<comment type="similarity">
    <text evidence="6">Belongs to the ABC-4 integral membrane protein family.</text>
</comment>
<reference evidence="9 10" key="1">
    <citation type="submission" date="2024-01" db="EMBL/GenBank/DDBJ databases">
        <title>the genome sequence of strain Microbacterium schleiferi NBRC 15075.</title>
        <authorList>
            <person name="Ding Y."/>
            <person name="Zhang G."/>
        </authorList>
    </citation>
    <scope>NUCLEOTIDE SEQUENCE [LARGE SCALE GENOMIC DNA]</scope>
    <source>
        <strain evidence="9 10">NBRC 15075</strain>
    </source>
</reference>
<sequence length="367" mass="37517">MISRLTAVTREAIATAVSQPVASLMTVVVVIGMILTVMLTTGRTVGAEQRVLGSIDEAGTRAIQVRAENGAGLTSDVLDRISTIEGIEWAAAFSSAIDATNTAVPDGTRVPVRLAYGTHLSLLGIPANSPLPGELAYASTSALDQLGLPDGAGSITTTAGTDFALAGVISVPDFLESFEPVVLAPQPNATGDEAVNVLLVIAERPDLVTPVSNAVLSVLAVDDPSMISIETSESLAHLRAIVQSQLGAFSRGLVLATLAVTGLLVAAILYALVTMRRKDFGRRRALGASRGLIVALLMIQTILLAAVGSALGVATAVIALAASGDPLPGMAFITALAILTIVTAGIAALIPAVVASKREPIRELRVP</sequence>
<feature type="domain" description="ABC3 transporter permease C-terminal" evidence="8">
    <location>
        <begin position="254"/>
        <end position="356"/>
    </location>
</feature>
<keyword evidence="2" id="KW-1003">Cell membrane</keyword>
<evidence type="ECO:0000259" key="8">
    <source>
        <dbReference type="Pfam" id="PF02687"/>
    </source>
</evidence>
<feature type="transmembrane region" description="Helical" evidence="7">
    <location>
        <begin position="294"/>
        <end position="323"/>
    </location>
</feature>
<comment type="subcellular location">
    <subcellularLocation>
        <location evidence="1">Cell membrane</location>
        <topology evidence="1">Multi-pass membrane protein</topology>
    </subcellularLocation>
</comment>
<feature type="transmembrane region" description="Helical" evidence="7">
    <location>
        <begin position="253"/>
        <end position="273"/>
    </location>
</feature>
<comment type="caution">
    <text evidence="9">The sequence shown here is derived from an EMBL/GenBank/DDBJ whole genome shotgun (WGS) entry which is preliminary data.</text>
</comment>
<dbReference type="InterPro" id="IPR050250">
    <property type="entry name" value="Macrolide_Exporter_MacB"/>
</dbReference>
<keyword evidence="4 7" id="KW-1133">Transmembrane helix</keyword>
<evidence type="ECO:0000256" key="2">
    <source>
        <dbReference type="ARBA" id="ARBA00022475"/>
    </source>
</evidence>
<keyword evidence="5 7" id="KW-0472">Membrane</keyword>
<evidence type="ECO:0000313" key="9">
    <source>
        <dbReference type="EMBL" id="MEF2256061.1"/>
    </source>
</evidence>
<evidence type="ECO:0000313" key="10">
    <source>
        <dbReference type="Proteomes" id="UP001351900"/>
    </source>
</evidence>
<dbReference type="RefSeq" id="WP_331792177.1">
    <property type="nucleotide sequence ID" value="NZ_BAAAUO010000012.1"/>
</dbReference>
<feature type="transmembrane region" description="Helical" evidence="7">
    <location>
        <begin position="21"/>
        <end position="40"/>
    </location>
</feature>
<evidence type="ECO:0000256" key="4">
    <source>
        <dbReference type="ARBA" id="ARBA00022989"/>
    </source>
</evidence>
<dbReference type="PANTHER" id="PTHR30572">
    <property type="entry name" value="MEMBRANE COMPONENT OF TRANSPORTER-RELATED"/>
    <property type="match status" value="1"/>
</dbReference>
<dbReference type="Pfam" id="PF02687">
    <property type="entry name" value="FtsX"/>
    <property type="match status" value="1"/>
</dbReference>
<dbReference type="EMBL" id="JAZHOV010000007">
    <property type="protein sequence ID" value="MEF2256061.1"/>
    <property type="molecule type" value="Genomic_DNA"/>
</dbReference>
<gene>
    <name evidence="9" type="ORF">V2V91_13100</name>
</gene>
<dbReference type="InterPro" id="IPR003838">
    <property type="entry name" value="ABC3_permease_C"/>
</dbReference>
<dbReference type="Proteomes" id="UP001351900">
    <property type="component" value="Unassembled WGS sequence"/>
</dbReference>
<keyword evidence="10" id="KW-1185">Reference proteome</keyword>